<reference evidence="3" key="1">
    <citation type="submission" date="2017-02" db="EMBL/GenBank/DDBJ databases">
        <authorList>
            <person name="Daims H."/>
        </authorList>
    </citation>
    <scope>NUCLEOTIDE SEQUENCE [LARGE SCALE GENOMIC DNA]</scope>
</reference>
<accession>A0A1R4GZI8</accession>
<dbReference type="EMBL" id="FUKI01000014">
    <property type="protein sequence ID" value="SJM89391.1"/>
    <property type="molecule type" value="Genomic_DNA"/>
</dbReference>
<keyword evidence="3" id="KW-1185">Reference proteome</keyword>
<feature type="region of interest" description="Disordered" evidence="1">
    <location>
        <begin position="1"/>
        <end position="28"/>
    </location>
</feature>
<organism evidence="2 3">
    <name type="scientific">Crenothrix polyspora</name>
    <dbReference type="NCBI Taxonomy" id="360316"/>
    <lineage>
        <taxon>Bacteria</taxon>
        <taxon>Pseudomonadati</taxon>
        <taxon>Pseudomonadota</taxon>
        <taxon>Gammaproteobacteria</taxon>
        <taxon>Methylococcales</taxon>
        <taxon>Crenotrichaceae</taxon>
        <taxon>Crenothrix</taxon>
    </lineage>
</organism>
<protein>
    <submittedName>
        <fullName evidence="2">Uncharacterized protein</fullName>
    </submittedName>
</protein>
<proteinExistence type="predicted"/>
<dbReference type="AlphaFoldDB" id="A0A1R4GZI8"/>
<name>A0A1R4GZI8_9GAMM</name>
<sequence length="43" mass="4807">MAAAFTRARSYSALPPLGKQTEKTRKKTPYQVVNTVNDYTAEC</sequence>
<evidence type="ECO:0000313" key="2">
    <source>
        <dbReference type="EMBL" id="SJM89391.1"/>
    </source>
</evidence>
<evidence type="ECO:0000256" key="1">
    <source>
        <dbReference type="SAM" id="MobiDB-lite"/>
    </source>
</evidence>
<dbReference type="Proteomes" id="UP000195667">
    <property type="component" value="Unassembled WGS sequence"/>
</dbReference>
<gene>
    <name evidence="2" type="ORF">CRENPOLYSF1_1100002</name>
</gene>
<evidence type="ECO:0000313" key="3">
    <source>
        <dbReference type="Proteomes" id="UP000195667"/>
    </source>
</evidence>